<dbReference type="AlphaFoldDB" id="A0A2G8SAP1"/>
<comment type="caution">
    <text evidence="2">The sequence shown here is derived from an EMBL/GenBank/DDBJ whole genome shotgun (WGS) entry which is preliminary data.</text>
</comment>
<keyword evidence="3" id="KW-1185">Reference proteome</keyword>
<feature type="region of interest" description="Disordered" evidence="1">
    <location>
        <begin position="47"/>
        <end position="84"/>
    </location>
</feature>
<dbReference type="OrthoDB" id="2758708at2759"/>
<feature type="region of interest" description="Disordered" evidence="1">
    <location>
        <begin position="252"/>
        <end position="308"/>
    </location>
</feature>
<gene>
    <name evidence="2" type="ORF">GSI_06994</name>
</gene>
<sequence>MTAPCNPPPTSQPADTISSILANHGSKIMGLGLNGLKPMVSHENALKDVLPGYHRGPGQASSSRSAEESRTASSSSSSSRSKKKKQIAKSVKFQQIGSLLFLLCGMWALTDEYGNDQVELRSDKPLLRPEEEELHWSTQAMDKWLRSKAPKLFQYLDLAFGIRDGTDDQYHWRLVRQQSKRVLLFGKELINGSDLLKCVGGQSRKKETFRLTFATHHPIDKYIWSNFDCAICVAQKKSINLDYVNTIERKPAMLDEPSEEDSSSGEESEPELDVEAAMTKAMESDDSLEQEEMYSKSSLAKLQAKKWG</sequence>
<accession>A0A2G8SAP1</accession>
<dbReference type="EMBL" id="AYKW01000013">
    <property type="protein sequence ID" value="PIL30826.1"/>
    <property type="molecule type" value="Genomic_DNA"/>
</dbReference>
<dbReference type="Proteomes" id="UP000230002">
    <property type="component" value="Unassembled WGS sequence"/>
</dbReference>
<proteinExistence type="predicted"/>
<evidence type="ECO:0000313" key="2">
    <source>
        <dbReference type="EMBL" id="PIL30826.1"/>
    </source>
</evidence>
<evidence type="ECO:0000313" key="3">
    <source>
        <dbReference type="Proteomes" id="UP000230002"/>
    </source>
</evidence>
<evidence type="ECO:0000256" key="1">
    <source>
        <dbReference type="SAM" id="MobiDB-lite"/>
    </source>
</evidence>
<reference evidence="2 3" key="1">
    <citation type="journal article" date="2015" name="Sci. Rep.">
        <title>Chromosome-level genome map provides insights into diverse defense mechanisms in the medicinal fungus Ganoderma sinense.</title>
        <authorList>
            <person name="Zhu Y."/>
            <person name="Xu J."/>
            <person name="Sun C."/>
            <person name="Zhou S."/>
            <person name="Xu H."/>
            <person name="Nelson D.R."/>
            <person name="Qian J."/>
            <person name="Song J."/>
            <person name="Luo H."/>
            <person name="Xiang L."/>
            <person name="Li Y."/>
            <person name="Xu Z."/>
            <person name="Ji A."/>
            <person name="Wang L."/>
            <person name="Lu S."/>
            <person name="Hayward A."/>
            <person name="Sun W."/>
            <person name="Li X."/>
            <person name="Schwartz D.C."/>
            <person name="Wang Y."/>
            <person name="Chen S."/>
        </authorList>
    </citation>
    <scope>NUCLEOTIDE SEQUENCE [LARGE SCALE GENOMIC DNA]</scope>
    <source>
        <strain evidence="2 3">ZZ0214-1</strain>
    </source>
</reference>
<protein>
    <submittedName>
        <fullName evidence="2">Uncharacterized protein</fullName>
    </submittedName>
</protein>
<name>A0A2G8SAP1_9APHY</name>
<organism evidence="2 3">
    <name type="scientific">Ganoderma sinense ZZ0214-1</name>
    <dbReference type="NCBI Taxonomy" id="1077348"/>
    <lineage>
        <taxon>Eukaryota</taxon>
        <taxon>Fungi</taxon>
        <taxon>Dikarya</taxon>
        <taxon>Basidiomycota</taxon>
        <taxon>Agaricomycotina</taxon>
        <taxon>Agaricomycetes</taxon>
        <taxon>Polyporales</taxon>
        <taxon>Polyporaceae</taxon>
        <taxon>Ganoderma</taxon>
    </lineage>
</organism>
<feature type="compositionally biased region" description="Acidic residues" evidence="1">
    <location>
        <begin position="256"/>
        <end position="274"/>
    </location>
</feature>